<evidence type="ECO:0000256" key="1">
    <source>
        <dbReference type="SAM" id="MobiDB-lite"/>
    </source>
</evidence>
<feature type="region of interest" description="Disordered" evidence="1">
    <location>
        <begin position="1"/>
        <end position="126"/>
    </location>
</feature>
<keyword evidence="4" id="KW-1185">Reference proteome</keyword>
<feature type="compositionally biased region" description="Low complexity" evidence="1">
    <location>
        <begin position="88"/>
        <end position="105"/>
    </location>
</feature>
<feature type="compositionally biased region" description="Low complexity" evidence="1">
    <location>
        <begin position="29"/>
        <end position="40"/>
    </location>
</feature>
<dbReference type="RefSeq" id="WP_153456414.1">
    <property type="nucleotide sequence ID" value="NZ_WEGJ01000036.1"/>
</dbReference>
<keyword evidence="2" id="KW-1133">Transmembrane helix</keyword>
<feature type="compositionally biased region" description="Acidic residues" evidence="1">
    <location>
        <begin position="202"/>
        <end position="211"/>
    </location>
</feature>
<feature type="compositionally biased region" description="Basic and acidic residues" evidence="1">
    <location>
        <begin position="170"/>
        <end position="179"/>
    </location>
</feature>
<evidence type="ECO:0000256" key="2">
    <source>
        <dbReference type="SAM" id="Phobius"/>
    </source>
</evidence>
<feature type="region of interest" description="Disordered" evidence="1">
    <location>
        <begin position="148"/>
        <end position="224"/>
    </location>
</feature>
<feature type="compositionally biased region" description="Pro residues" evidence="1">
    <location>
        <begin position="62"/>
        <end position="87"/>
    </location>
</feature>
<organism evidence="3 4">
    <name type="scientific">Streptomyces smaragdinus</name>
    <dbReference type="NCBI Taxonomy" id="2585196"/>
    <lineage>
        <taxon>Bacteria</taxon>
        <taxon>Bacillati</taxon>
        <taxon>Actinomycetota</taxon>
        <taxon>Actinomycetes</taxon>
        <taxon>Kitasatosporales</taxon>
        <taxon>Streptomycetaceae</taxon>
        <taxon>Streptomyces</taxon>
    </lineage>
</organism>
<reference evidence="3 4" key="1">
    <citation type="submission" date="2019-10" db="EMBL/GenBank/DDBJ databases">
        <title>Streptomyces smaragdinus sp. nov. and Streptomyces fabii sp. nov., isolated from the gut of fungus growing-termite Macrotermes natalensis.</title>
        <authorList>
            <person name="Schwitalla J."/>
            <person name="Benndorf R."/>
            <person name="Martin K."/>
            <person name="De Beer W."/>
            <person name="Kaster A.-K."/>
            <person name="Vollmers J."/>
            <person name="Poulsen M."/>
            <person name="Beemelmanns C."/>
        </authorList>
    </citation>
    <scope>NUCLEOTIDE SEQUENCE [LARGE SCALE GENOMIC DNA]</scope>
    <source>
        <strain evidence="3 4">RB5</strain>
    </source>
</reference>
<feature type="compositionally biased region" description="Pro residues" evidence="1">
    <location>
        <begin position="106"/>
        <end position="116"/>
    </location>
</feature>
<feature type="compositionally biased region" description="Low complexity" evidence="1">
    <location>
        <begin position="47"/>
        <end position="61"/>
    </location>
</feature>
<dbReference type="OrthoDB" id="4350888at2"/>
<evidence type="ECO:0000313" key="3">
    <source>
        <dbReference type="EMBL" id="MQY15598.1"/>
    </source>
</evidence>
<feature type="region of interest" description="Disordered" evidence="1">
    <location>
        <begin position="264"/>
        <end position="287"/>
    </location>
</feature>
<proteinExistence type="predicted"/>
<evidence type="ECO:0000313" key="4">
    <source>
        <dbReference type="Proteomes" id="UP000466345"/>
    </source>
</evidence>
<dbReference type="EMBL" id="WEGJ01000036">
    <property type="protein sequence ID" value="MQY15598.1"/>
    <property type="molecule type" value="Genomic_DNA"/>
</dbReference>
<keyword evidence="2" id="KW-0812">Transmembrane</keyword>
<dbReference type="Proteomes" id="UP000466345">
    <property type="component" value="Unassembled WGS sequence"/>
</dbReference>
<sequence length="363" mass="37312">MSYNQPPPGPYGQQPGPYGGQPQQGGYGTPQPQQPGYGYPAQPPQGGPQDSAYQPTQIAPAAQPPVAPPGPPPSPYGQQQPPQPPQQPYGQPQQPYGQPQYGQQPPGMPPQMPGPATPGGGGGNKTGIIVAAAVAAVALIAGGVFFFAGSDDEGGGKGDDKQTTANGGGKGKDPVDTKKYKLTSPDTVAEVWNKDTTKSEDSALDSDELSNLEDLGVSADDNVSGSYKDSAESTAKILQFAGVYGTVSDPEAAVDGAFDKLIEDSKSSNTSTEKAEPVGEPEAFTPDGLEEGAVMKCLSVRFTTSSGGKDLSFDFPTCVWADSSTVGYVAISDPASVLTGKGMEPSQCAEITAKVRKDTRVAL</sequence>
<feature type="compositionally biased region" description="Gly residues" evidence="1">
    <location>
        <begin position="17"/>
        <end position="28"/>
    </location>
</feature>
<feature type="compositionally biased region" description="Basic and acidic residues" evidence="1">
    <location>
        <begin position="192"/>
        <end position="201"/>
    </location>
</feature>
<gene>
    <name evidence="3" type="ORF">SRB5_57840</name>
</gene>
<dbReference type="AlphaFoldDB" id="A0A7K0CQ41"/>
<comment type="caution">
    <text evidence="3">The sequence shown here is derived from an EMBL/GenBank/DDBJ whole genome shotgun (WGS) entry which is preliminary data.</text>
</comment>
<name>A0A7K0CQ41_9ACTN</name>
<keyword evidence="2" id="KW-0472">Membrane</keyword>
<accession>A0A7K0CQ41</accession>
<feature type="compositionally biased region" description="Pro residues" evidence="1">
    <location>
        <begin position="1"/>
        <end position="10"/>
    </location>
</feature>
<feature type="transmembrane region" description="Helical" evidence="2">
    <location>
        <begin position="128"/>
        <end position="148"/>
    </location>
</feature>
<protein>
    <submittedName>
        <fullName evidence="3">Uncharacterized protein</fullName>
    </submittedName>
</protein>